<dbReference type="InterPro" id="IPR036691">
    <property type="entry name" value="Endo/exonu/phosph_ase_sf"/>
</dbReference>
<name>A0A8K0DMK0_IGNLU</name>
<feature type="region of interest" description="Disordered" evidence="1">
    <location>
        <begin position="80"/>
        <end position="132"/>
    </location>
</feature>
<dbReference type="PANTHER" id="PTHR24559:SF435">
    <property type="entry name" value="RIBONUCLEASE H"/>
    <property type="match status" value="1"/>
</dbReference>
<comment type="caution">
    <text evidence="3">The sequence shown here is derived from an EMBL/GenBank/DDBJ whole genome shotgun (WGS) entry which is preliminary data.</text>
</comment>
<proteinExistence type="predicted"/>
<organism evidence="3 4">
    <name type="scientific">Ignelater luminosus</name>
    <name type="common">Cucubano</name>
    <name type="synonym">Pyrophorus luminosus</name>
    <dbReference type="NCBI Taxonomy" id="2038154"/>
    <lineage>
        <taxon>Eukaryota</taxon>
        <taxon>Metazoa</taxon>
        <taxon>Ecdysozoa</taxon>
        <taxon>Arthropoda</taxon>
        <taxon>Hexapoda</taxon>
        <taxon>Insecta</taxon>
        <taxon>Pterygota</taxon>
        <taxon>Neoptera</taxon>
        <taxon>Endopterygota</taxon>
        <taxon>Coleoptera</taxon>
        <taxon>Polyphaga</taxon>
        <taxon>Elateriformia</taxon>
        <taxon>Elateroidea</taxon>
        <taxon>Elateridae</taxon>
        <taxon>Agrypninae</taxon>
        <taxon>Pyrophorini</taxon>
        <taxon>Ignelater</taxon>
    </lineage>
</organism>
<gene>
    <name evidence="3" type="ORF">ILUMI_00063</name>
</gene>
<dbReference type="InterPro" id="IPR005135">
    <property type="entry name" value="Endo/exonuclease/phosphatase"/>
</dbReference>
<dbReference type="AlphaFoldDB" id="A0A8K0DMK0"/>
<dbReference type="Gene3D" id="3.60.10.10">
    <property type="entry name" value="Endonuclease/exonuclease/phosphatase"/>
    <property type="match status" value="1"/>
</dbReference>
<dbReference type="OrthoDB" id="6735893at2759"/>
<dbReference type="SUPFAM" id="SSF56672">
    <property type="entry name" value="DNA/RNA polymerases"/>
    <property type="match status" value="1"/>
</dbReference>
<evidence type="ECO:0000256" key="1">
    <source>
        <dbReference type="SAM" id="MobiDB-lite"/>
    </source>
</evidence>
<dbReference type="EMBL" id="VTPC01000018">
    <property type="protein sequence ID" value="KAF2906112.1"/>
    <property type="molecule type" value="Genomic_DNA"/>
</dbReference>
<sequence length="774" mass="88704">MSRKYKQTTKRIRKTPKEIHHAVQLALDGNISSRAAATDLGFPRSALQRHVQAAKKLAAENYKKSDAVAILKRKAGTQQINKQQKSNNSLQQPWQQQTSAQKPLSFRFAKSPGQLKQRHQPNQRPFEVDSSQTQAAHTVASAFLMTPELAEKYFAEQIIRKSNKKKKMDTSGKTKYQIVIDYRKLNEATIDKLDKSEYLTTLDLASGFHPVEMEKGDIEKTTFSTEQGHYEFKQIPFRNPQRSNDSWITFLGTPRERLHGDDTEDLIKEIDDLLTFHHSTSQELPNITFTQEEEQLNTFNSNVNTESRNSIPILDETIDNKTTQYIIDTIHTGPPKITLRIKKHQKISTCKLPTILQKKEDDKTNEARKLMSEYKRTRVESECKDGLEELKKNATQTKQYRQRNDTIALDRKWETIAKQAAGTSKTKMRILPGQTKSIATQTIEDTNEDAVEKGKERIKTVLASNEENFDLLASIIDMEWPEGLYKATKIEKRNMVETSTEKNLVVILDPDIGPEDKRLKWVLMKCPEITEIIKEGLREEQIEYARSSIKTTFSKSEGREMDDVPKLFELIKQLKKETTEHGTERLVITAVVEKTGATATKSKGLGSEKVIVKAGRRSYADPDQCNHKKRHLQKLQYISPNSGTEKFEACLNKLEDTTRETYGPILVTGDFNAHTVVWGDHKEDQRGRILLERVETYNLTVCNEGYGSFGVYLNAIKKKESKECALCRHSPDDVEHVLHECDKWHRERSQVQTEIAEQLTPENTIAQMLESQNK</sequence>
<feature type="compositionally biased region" description="Low complexity" evidence="1">
    <location>
        <begin position="80"/>
        <end position="92"/>
    </location>
</feature>
<evidence type="ECO:0000313" key="3">
    <source>
        <dbReference type="EMBL" id="KAF2906112.1"/>
    </source>
</evidence>
<protein>
    <recommendedName>
        <fullName evidence="2">Endonuclease/exonuclease/phosphatase domain-containing protein</fullName>
    </recommendedName>
</protein>
<accession>A0A8K0DMK0</accession>
<dbReference type="InterPro" id="IPR053134">
    <property type="entry name" value="RNA-dir_DNA_polymerase"/>
</dbReference>
<feature type="domain" description="Endonuclease/exonuclease/phosphatase" evidence="2">
    <location>
        <begin position="637"/>
        <end position="704"/>
    </location>
</feature>
<dbReference type="Proteomes" id="UP000801492">
    <property type="component" value="Unassembled WGS sequence"/>
</dbReference>
<dbReference type="GO" id="GO:0071897">
    <property type="term" value="P:DNA biosynthetic process"/>
    <property type="evidence" value="ECO:0007669"/>
    <property type="project" value="UniProtKB-ARBA"/>
</dbReference>
<dbReference type="InterPro" id="IPR043502">
    <property type="entry name" value="DNA/RNA_pol_sf"/>
</dbReference>
<dbReference type="SUPFAM" id="SSF56219">
    <property type="entry name" value="DNase I-like"/>
    <property type="match status" value="1"/>
</dbReference>
<dbReference type="PANTHER" id="PTHR24559">
    <property type="entry name" value="TRANSPOSON TY3-I GAG-POL POLYPROTEIN"/>
    <property type="match status" value="1"/>
</dbReference>
<reference evidence="3" key="1">
    <citation type="submission" date="2019-08" db="EMBL/GenBank/DDBJ databases">
        <title>The genome of the North American firefly Photinus pyralis.</title>
        <authorList>
            <consortium name="Photinus pyralis genome working group"/>
            <person name="Fallon T.R."/>
            <person name="Sander Lower S.E."/>
            <person name="Weng J.-K."/>
        </authorList>
    </citation>
    <scope>NUCLEOTIDE SEQUENCE</scope>
    <source>
        <strain evidence="3">TRF0915ILg1</strain>
        <tissue evidence="3">Whole body</tissue>
    </source>
</reference>
<dbReference type="Pfam" id="PF14529">
    <property type="entry name" value="Exo_endo_phos_2"/>
    <property type="match status" value="1"/>
</dbReference>
<evidence type="ECO:0000259" key="2">
    <source>
        <dbReference type="Pfam" id="PF14529"/>
    </source>
</evidence>
<dbReference type="Gene3D" id="3.10.10.10">
    <property type="entry name" value="HIV Type 1 Reverse Transcriptase, subunit A, domain 1"/>
    <property type="match status" value="1"/>
</dbReference>
<evidence type="ECO:0000313" key="4">
    <source>
        <dbReference type="Proteomes" id="UP000801492"/>
    </source>
</evidence>
<keyword evidence="4" id="KW-1185">Reference proteome</keyword>
<dbReference type="GO" id="GO:0003824">
    <property type="term" value="F:catalytic activity"/>
    <property type="evidence" value="ECO:0007669"/>
    <property type="project" value="InterPro"/>
</dbReference>
<feature type="compositionally biased region" description="Polar residues" evidence="1">
    <location>
        <begin position="93"/>
        <end position="102"/>
    </location>
</feature>